<protein>
    <submittedName>
        <fullName evidence="2">Uncharacterized protein</fullName>
    </submittedName>
</protein>
<dbReference type="EMBL" id="SPQU01000037">
    <property type="protein sequence ID" value="TFV30252.1"/>
    <property type="molecule type" value="Genomic_DNA"/>
</dbReference>
<sequence length="177" mass="20723">MAPRNRHKAWLDFQRKILDVPANYTIDDLREFRSLSRDQNPSLSRIIEEYLHLARRAETGAGERSASPLSFKHSRIAQMHLFDLLREKKFFPRNSDLARFAARVLPDMRSYSFEKMARSDIAARIVEYVEKSDPRAQRALEQSMREALAHINSRPPARGDRASFLSRWERIIKGLEL</sequence>
<evidence type="ECO:0000313" key="4">
    <source>
        <dbReference type="Proteomes" id="UP000298225"/>
    </source>
</evidence>
<accession>A0A4Y9NMX7</accession>
<keyword evidence="4" id="KW-1185">Reference proteome</keyword>
<name>A0A4Y9NMX7_9BRAD</name>
<dbReference type="Proteomes" id="UP000297700">
    <property type="component" value="Unassembled WGS sequence"/>
</dbReference>
<dbReference type="RefSeq" id="WP_126261404.1">
    <property type="nucleotide sequence ID" value="NZ_SPQS01000045.1"/>
</dbReference>
<evidence type="ECO:0000313" key="2">
    <source>
        <dbReference type="EMBL" id="TFV68356.1"/>
    </source>
</evidence>
<dbReference type="Proteomes" id="UP000298225">
    <property type="component" value="Unassembled WGS sequence"/>
</dbReference>
<dbReference type="EMBL" id="SPQS01000045">
    <property type="protein sequence ID" value="TFV68356.1"/>
    <property type="molecule type" value="Genomic_DNA"/>
</dbReference>
<accession>A0A4Y9KUF9</accession>
<evidence type="ECO:0000313" key="1">
    <source>
        <dbReference type="EMBL" id="TFV30252.1"/>
    </source>
</evidence>
<comment type="caution">
    <text evidence="2">The sequence shown here is derived from an EMBL/GenBank/DDBJ whole genome shotgun (WGS) entry which is preliminary data.</text>
</comment>
<organism evidence="2 3">
    <name type="scientific">Bradyrhizobium frederickii</name>
    <dbReference type="NCBI Taxonomy" id="2560054"/>
    <lineage>
        <taxon>Bacteria</taxon>
        <taxon>Pseudomonadati</taxon>
        <taxon>Pseudomonadota</taxon>
        <taxon>Alphaproteobacteria</taxon>
        <taxon>Hyphomicrobiales</taxon>
        <taxon>Nitrobacteraceae</taxon>
        <taxon>Bradyrhizobium</taxon>
    </lineage>
</organism>
<evidence type="ECO:0000313" key="3">
    <source>
        <dbReference type="Proteomes" id="UP000297700"/>
    </source>
</evidence>
<reference evidence="2 3" key="2">
    <citation type="submission" date="2019-03" db="EMBL/GenBank/DDBJ databases">
        <title>Bradyrhizobium strains diversity.</title>
        <authorList>
            <person name="Urquiaga M.C.O."/>
            <person name="Hungria M."/>
            <person name="Delamuta J.R.M."/>
            <person name="Klepa M.S."/>
        </authorList>
    </citation>
    <scope>NUCLEOTIDE SEQUENCE [LARGE SCALE GENOMIC DNA]</scope>
    <source>
        <strain evidence="2 3">CNPSo 3426</strain>
    </source>
</reference>
<dbReference type="AlphaFoldDB" id="A0A4Y9NMX7"/>
<reference evidence="1 4" key="1">
    <citation type="submission" date="2019-03" db="EMBL/GenBank/DDBJ databases">
        <title>Bradyrhizobium strains diversity isolated from Chamaecrista fasciculata.</title>
        <authorList>
            <person name="Urquiaga M.C.O."/>
            <person name="Hungria M."/>
            <person name="Delamuta J.R.M."/>
        </authorList>
    </citation>
    <scope>NUCLEOTIDE SEQUENCE [LARGE SCALE GENOMIC DNA]</scope>
    <source>
        <strain evidence="1 4">CNPSo 3424</strain>
    </source>
</reference>
<gene>
    <name evidence="2" type="ORF">E4K64_37155</name>
    <name evidence="1" type="ORF">E4K66_36105</name>
</gene>
<proteinExistence type="predicted"/>